<dbReference type="InParanoid" id="A0A218ZB81"/>
<dbReference type="Proteomes" id="UP000242519">
    <property type="component" value="Unassembled WGS sequence"/>
</dbReference>
<dbReference type="EMBL" id="MZNU01000102">
    <property type="protein sequence ID" value="OWP04535.1"/>
    <property type="molecule type" value="Genomic_DNA"/>
</dbReference>
<organism evidence="3 4">
    <name type="scientific">Diplocarpon coronariae</name>
    <dbReference type="NCBI Taxonomy" id="2795749"/>
    <lineage>
        <taxon>Eukaryota</taxon>
        <taxon>Fungi</taxon>
        <taxon>Dikarya</taxon>
        <taxon>Ascomycota</taxon>
        <taxon>Pezizomycotina</taxon>
        <taxon>Leotiomycetes</taxon>
        <taxon>Helotiales</taxon>
        <taxon>Drepanopezizaceae</taxon>
        <taxon>Diplocarpon</taxon>
    </lineage>
</organism>
<protein>
    <submittedName>
        <fullName evidence="3">Short chain dehydrogenase</fullName>
    </submittedName>
</protein>
<proteinExistence type="predicted"/>
<evidence type="ECO:0000313" key="3">
    <source>
        <dbReference type="EMBL" id="OWP04535.1"/>
    </source>
</evidence>
<evidence type="ECO:0000313" key="4">
    <source>
        <dbReference type="Proteomes" id="UP000242519"/>
    </source>
</evidence>
<evidence type="ECO:0000256" key="1">
    <source>
        <dbReference type="SAM" id="MobiDB-lite"/>
    </source>
</evidence>
<name>A0A218ZB81_9HELO</name>
<feature type="signal peptide" evidence="2">
    <location>
        <begin position="1"/>
        <end position="26"/>
    </location>
</feature>
<keyword evidence="4" id="KW-1185">Reference proteome</keyword>
<comment type="caution">
    <text evidence="3">The sequence shown here is derived from an EMBL/GenBank/DDBJ whole genome shotgun (WGS) entry which is preliminary data.</text>
</comment>
<feature type="chain" id="PRO_5012804249" evidence="2">
    <location>
        <begin position="27"/>
        <end position="158"/>
    </location>
</feature>
<accession>A0A218ZB81</accession>
<feature type="region of interest" description="Disordered" evidence="1">
    <location>
        <begin position="124"/>
        <end position="146"/>
    </location>
</feature>
<gene>
    <name evidence="3" type="ORF">B2J93_1394</name>
</gene>
<keyword evidence="2" id="KW-0732">Signal</keyword>
<evidence type="ECO:0000256" key="2">
    <source>
        <dbReference type="SAM" id="SignalP"/>
    </source>
</evidence>
<dbReference type="AlphaFoldDB" id="A0A218ZB81"/>
<reference evidence="3 4" key="1">
    <citation type="submission" date="2017-04" db="EMBL/GenBank/DDBJ databases">
        <title>Draft genome sequence of Marssonina coronaria NL1: causal agent of apple blotch.</title>
        <authorList>
            <person name="Cheng Q."/>
        </authorList>
    </citation>
    <scope>NUCLEOTIDE SEQUENCE [LARGE SCALE GENOMIC DNA]</scope>
    <source>
        <strain evidence="3 4">NL1</strain>
    </source>
</reference>
<sequence length="158" mass="16660">MSRHSSSAILAAAHVIMIMAVRESSSCSTPTPYEGEVRSRIYLRVPGEADMKKGGDEDVPPPAPPIVSLSLLREVVTLPSGAGTGAGAGTASGSGAASDLDLDLELKPLLQLPLLNSTRRDRTEYGIECPSPPLTMNSHGGTGLARRLDCRPDRIKRD</sequence>